<evidence type="ECO:0000313" key="1">
    <source>
        <dbReference type="EMBL" id="EGG17224.1"/>
    </source>
</evidence>
<dbReference type="RefSeq" id="XP_004355708.1">
    <property type="nucleotide sequence ID" value="XM_004355655.1"/>
</dbReference>
<name>F4Q5G5_CACFS</name>
<protein>
    <recommendedName>
        <fullName evidence="3">Ankyrin repeat-containing protein</fullName>
    </recommendedName>
</protein>
<organism evidence="1 2">
    <name type="scientific">Cavenderia fasciculata</name>
    <name type="common">Slime mold</name>
    <name type="synonym">Dictyostelium fasciculatum</name>
    <dbReference type="NCBI Taxonomy" id="261658"/>
    <lineage>
        <taxon>Eukaryota</taxon>
        <taxon>Amoebozoa</taxon>
        <taxon>Evosea</taxon>
        <taxon>Eumycetozoa</taxon>
        <taxon>Dictyostelia</taxon>
        <taxon>Acytosteliales</taxon>
        <taxon>Cavenderiaceae</taxon>
        <taxon>Cavenderia</taxon>
    </lineage>
</organism>
<accession>F4Q5G5</accession>
<dbReference type="SUPFAM" id="SSF140860">
    <property type="entry name" value="Pseudo ankyrin repeat-like"/>
    <property type="match status" value="1"/>
</dbReference>
<evidence type="ECO:0008006" key="3">
    <source>
        <dbReference type="Google" id="ProtNLM"/>
    </source>
</evidence>
<dbReference type="Proteomes" id="UP000007797">
    <property type="component" value="Unassembled WGS sequence"/>
</dbReference>
<evidence type="ECO:0000313" key="2">
    <source>
        <dbReference type="Proteomes" id="UP000007797"/>
    </source>
</evidence>
<dbReference type="EMBL" id="GL883021">
    <property type="protein sequence ID" value="EGG17224.1"/>
    <property type="molecule type" value="Genomic_DNA"/>
</dbReference>
<keyword evidence="2" id="KW-1185">Reference proteome</keyword>
<reference evidence="2" key="1">
    <citation type="journal article" date="2011" name="Genome Res.">
        <title>Phylogeny-wide analysis of social amoeba genomes highlights ancient origins for complex intercellular communication.</title>
        <authorList>
            <person name="Heidel A.J."/>
            <person name="Lawal H.M."/>
            <person name="Felder M."/>
            <person name="Schilde C."/>
            <person name="Helps N.R."/>
            <person name="Tunggal B."/>
            <person name="Rivero F."/>
            <person name="John U."/>
            <person name="Schleicher M."/>
            <person name="Eichinger L."/>
            <person name="Platzer M."/>
            <person name="Noegel A.A."/>
            <person name="Schaap P."/>
            <person name="Gloeckner G."/>
        </authorList>
    </citation>
    <scope>NUCLEOTIDE SEQUENCE [LARGE SCALE GENOMIC DNA]</scope>
    <source>
        <strain evidence="2">SH3</strain>
    </source>
</reference>
<sequence length="162" mass="19279">MNIATNGDIDQFDQLMTLNCQQPNSDIIFQKAIENNQLVFVQHVFERYPDLVEIDKKYLDRAISHHHPLMLKWLLEYSGNQIDHIQYALEQCIGSDSLSCFKMLVDQPFFKKDLLSSVEILEILYIYSDHSPIFTFLIYNHYFQSNEIVKKKEKRFKKLKNK</sequence>
<dbReference type="GeneID" id="14868721"/>
<dbReference type="AlphaFoldDB" id="F4Q5G5"/>
<gene>
    <name evidence="1" type="ORF">DFA_08214</name>
</gene>
<dbReference type="KEGG" id="dfa:DFA_08214"/>
<proteinExistence type="predicted"/>